<dbReference type="EMBL" id="NMUH01010324">
    <property type="protein sequence ID" value="MQM20887.1"/>
    <property type="molecule type" value="Genomic_DNA"/>
</dbReference>
<keyword evidence="3" id="KW-1185">Reference proteome</keyword>
<organism evidence="2 3">
    <name type="scientific">Colocasia esculenta</name>
    <name type="common">Wild taro</name>
    <name type="synonym">Arum esculentum</name>
    <dbReference type="NCBI Taxonomy" id="4460"/>
    <lineage>
        <taxon>Eukaryota</taxon>
        <taxon>Viridiplantae</taxon>
        <taxon>Streptophyta</taxon>
        <taxon>Embryophyta</taxon>
        <taxon>Tracheophyta</taxon>
        <taxon>Spermatophyta</taxon>
        <taxon>Magnoliopsida</taxon>
        <taxon>Liliopsida</taxon>
        <taxon>Araceae</taxon>
        <taxon>Aroideae</taxon>
        <taxon>Colocasieae</taxon>
        <taxon>Colocasia</taxon>
    </lineage>
</organism>
<comment type="caution">
    <text evidence="2">The sequence shown here is derived from an EMBL/GenBank/DDBJ whole genome shotgun (WGS) entry which is preliminary data.</text>
</comment>
<feature type="region of interest" description="Disordered" evidence="1">
    <location>
        <begin position="1"/>
        <end position="75"/>
    </location>
</feature>
<gene>
    <name evidence="2" type="ORF">Taro_053917</name>
</gene>
<name>A0A843XPM1_COLES</name>
<reference evidence="2" key="1">
    <citation type="submission" date="2017-07" db="EMBL/GenBank/DDBJ databases">
        <title>Taro Niue Genome Assembly and Annotation.</title>
        <authorList>
            <person name="Atibalentja N."/>
            <person name="Keating K."/>
            <person name="Fields C.J."/>
        </authorList>
    </citation>
    <scope>NUCLEOTIDE SEQUENCE</scope>
    <source>
        <strain evidence="2">Niue_2</strain>
        <tissue evidence="2">Leaf</tissue>
    </source>
</reference>
<protein>
    <submittedName>
        <fullName evidence="2">Uncharacterized protein</fullName>
    </submittedName>
</protein>
<dbReference type="AlphaFoldDB" id="A0A843XPM1"/>
<evidence type="ECO:0000313" key="3">
    <source>
        <dbReference type="Proteomes" id="UP000652761"/>
    </source>
</evidence>
<feature type="compositionally biased region" description="Polar residues" evidence="1">
    <location>
        <begin position="20"/>
        <end position="39"/>
    </location>
</feature>
<accession>A0A843XPM1</accession>
<evidence type="ECO:0000256" key="1">
    <source>
        <dbReference type="SAM" id="MobiDB-lite"/>
    </source>
</evidence>
<evidence type="ECO:0000313" key="2">
    <source>
        <dbReference type="EMBL" id="MQM20887.1"/>
    </source>
</evidence>
<dbReference type="Proteomes" id="UP000652761">
    <property type="component" value="Unassembled WGS sequence"/>
</dbReference>
<proteinExistence type="predicted"/>
<sequence length="111" mass="11804">MVLDHTQEPVRSPPDPPQEVRSSSSHGSAKPSTAPTRSSAACACRGVDAPDAEDSRARKRRLDSSGRPASLPCSPAVGYIHNVTITSSEFSWPSVTAIESPESATWTRTKT</sequence>